<evidence type="ECO:0000256" key="1">
    <source>
        <dbReference type="SAM" id="Phobius"/>
    </source>
</evidence>
<evidence type="ECO:0000313" key="2">
    <source>
        <dbReference type="EMBL" id="WZX29486.1"/>
    </source>
</evidence>
<accession>A0ABZ3CI37</accession>
<feature type="transmembrane region" description="Helical" evidence="1">
    <location>
        <begin position="12"/>
        <end position="32"/>
    </location>
</feature>
<name>A0ABZ3CI37_9STAP</name>
<keyword evidence="1" id="KW-0472">Membrane</keyword>
<keyword evidence="1" id="KW-0812">Transmembrane</keyword>
<keyword evidence="1" id="KW-1133">Transmembrane helix</keyword>
<organism evidence="2 3">
    <name type="scientific">Salinicoccus bachuensis</name>
    <dbReference type="NCBI Taxonomy" id="3136731"/>
    <lineage>
        <taxon>Bacteria</taxon>
        <taxon>Bacillati</taxon>
        <taxon>Bacillota</taxon>
        <taxon>Bacilli</taxon>
        <taxon>Bacillales</taxon>
        <taxon>Staphylococcaceae</taxon>
        <taxon>Salinicoccus</taxon>
    </lineage>
</organism>
<dbReference type="EMBL" id="CP138333">
    <property type="protein sequence ID" value="WZX29486.1"/>
    <property type="molecule type" value="Genomic_DNA"/>
</dbReference>
<proteinExistence type="predicted"/>
<keyword evidence="3" id="KW-1185">Reference proteome</keyword>
<gene>
    <name evidence="2" type="ORF">RQP18_12635</name>
</gene>
<reference evidence="3" key="1">
    <citation type="submission" date="2023-10" db="EMBL/GenBank/DDBJ databases">
        <title>Genome analysis and identification of Salinococcus sp. Bachu38 nov., a PGPR from the rhizosphere of Tamarix.</title>
        <authorList>
            <person name="Liang Z."/>
            <person name="Zhang X."/>
            <person name="Jia J."/>
            <person name="Chen X."/>
            <person name="Wang Y."/>
            <person name="Wang Q."/>
            <person name="Wang R."/>
        </authorList>
    </citation>
    <scope>NUCLEOTIDE SEQUENCE [LARGE SCALE GENOMIC DNA]</scope>
    <source>
        <strain evidence="3">Bachu38</strain>
    </source>
</reference>
<sequence>MRKRIIDSVGASIVTTLIILAINFLIMLFSSAEIGRRTAYFGAVFFDATPISSDTIDMSVGIDNITPIIITFIIFTGIYYSGLRLINKNRKSY</sequence>
<protein>
    <submittedName>
        <fullName evidence="2">Uncharacterized protein</fullName>
    </submittedName>
</protein>
<feature type="transmembrane region" description="Helical" evidence="1">
    <location>
        <begin position="65"/>
        <end position="86"/>
    </location>
</feature>
<dbReference type="Proteomes" id="UP001455384">
    <property type="component" value="Chromosome"/>
</dbReference>
<evidence type="ECO:0000313" key="3">
    <source>
        <dbReference type="Proteomes" id="UP001455384"/>
    </source>
</evidence>
<dbReference type="RefSeq" id="WP_342388044.1">
    <property type="nucleotide sequence ID" value="NZ_CP138333.2"/>
</dbReference>